<evidence type="ECO:0000313" key="3">
    <source>
        <dbReference type="Proteomes" id="UP000242972"/>
    </source>
</evidence>
<sequence>MSSPPNGQDSEESAQVPQSLPDNHAEGNQYRGQKASWALDGMIESGRWPQSLPPWCVNAVASGTGDRASRVAMLKKGHRGIAWHKTMRQWARRGQAGWPIAWQPGWRQPGRVVIIWDVSGSMEPYIPLYLPWVYQWATMRGAGVFAFGTRIIDFTNQMSLPYVQVPGVLAKRLDVFGTGTSIGENLLQFLNDWGDRWLSPSTTVIVISDGWDVGSPEVLGQAMARLRQRIRRLVWIHPLMATPGFAPKTRALKVALRYVDAMFPGEDAMALVRLKDRLQ</sequence>
<dbReference type="Pfam" id="PF05762">
    <property type="entry name" value="VWA_CoxE"/>
    <property type="match status" value="1"/>
</dbReference>
<evidence type="ECO:0000313" key="2">
    <source>
        <dbReference type="EMBL" id="PSR35302.1"/>
    </source>
</evidence>
<gene>
    <name evidence="2" type="ORF">C7B46_01135</name>
</gene>
<reference evidence="2 3" key="1">
    <citation type="journal article" date="2014" name="BMC Genomics">
        <title>Comparison of environmental and isolate Sulfobacillus genomes reveals diverse carbon, sulfur, nitrogen, and hydrogen metabolisms.</title>
        <authorList>
            <person name="Justice N.B."/>
            <person name="Norman A."/>
            <person name="Brown C.T."/>
            <person name="Singh A."/>
            <person name="Thomas B.C."/>
            <person name="Banfield J.F."/>
        </authorList>
    </citation>
    <scope>NUCLEOTIDE SEQUENCE [LARGE SCALE GENOMIC DNA]</scope>
    <source>
        <strain evidence="2">AMDSBA4</strain>
    </source>
</reference>
<evidence type="ECO:0008006" key="4">
    <source>
        <dbReference type="Google" id="ProtNLM"/>
    </source>
</evidence>
<evidence type="ECO:0000256" key="1">
    <source>
        <dbReference type="SAM" id="MobiDB-lite"/>
    </source>
</evidence>
<dbReference type="PANTHER" id="PTHR39338">
    <property type="entry name" value="BLL5662 PROTEIN-RELATED"/>
    <property type="match status" value="1"/>
</dbReference>
<accession>A0A2T2XLD7</accession>
<dbReference type="InterPro" id="IPR036465">
    <property type="entry name" value="vWFA_dom_sf"/>
</dbReference>
<protein>
    <recommendedName>
        <fullName evidence="4">VWA domain-containing protein</fullName>
    </recommendedName>
</protein>
<dbReference type="Proteomes" id="UP000242972">
    <property type="component" value="Unassembled WGS sequence"/>
</dbReference>
<dbReference type="AlphaFoldDB" id="A0A2T2XLD7"/>
<dbReference type="EMBL" id="PXYW01000002">
    <property type="protein sequence ID" value="PSR35302.1"/>
    <property type="molecule type" value="Genomic_DNA"/>
</dbReference>
<dbReference type="SUPFAM" id="SSF53300">
    <property type="entry name" value="vWA-like"/>
    <property type="match status" value="1"/>
</dbReference>
<name>A0A2T2XLD7_9FIRM</name>
<proteinExistence type="predicted"/>
<feature type="region of interest" description="Disordered" evidence="1">
    <location>
        <begin position="1"/>
        <end position="29"/>
    </location>
</feature>
<comment type="caution">
    <text evidence="2">The sequence shown here is derived from an EMBL/GenBank/DDBJ whole genome shotgun (WGS) entry which is preliminary data.</text>
</comment>
<feature type="compositionally biased region" description="Polar residues" evidence="1">
    <location>
        <begin position="1"/>
        <end position="21"/>
    </location>
</feature>
<organism evidence="2 3">
    <name type="scientific">Sulfobacillus benefaciens</name>
    <dbReference type="NCBI Taxonomy" id="453960"/>
    <lineage>
        <taxon>Bacteria</taxon>
        <taxon>Bacillati</taxon>
        <taxon>Bacillota</taxon>
        <taxon>Clostridia</taxon>
        <taxon>Eubacteriales</taxon>
        <taxon>Clostridiales Family XVII. Incertae Sedis</taxon>
        <taxon>Sulfobacillus</taxon>
    </lineage>
</organism>
<dbReference type="PANTHER" id="PTHR39338:SF6">
    <property type="entry name" value="BLL5662 PROTEIN"/>
    <property type="match status" value="1"/>
</dbReference>
<dbReference type="CDD" id="cd00198">
    <property type="entry name" value="vWFA"/>
    <property type="match status" value="1"/>
</dbReference>
<dbReference type="InterPro" id="IPR008912">
    <property type="entry name" value="Uncharacterised_CoxE"/>
</dbReference>